<dbReference type="Proteomes" id="UP000410492">
    <property type="component" value="Unassembled WGS sequence"/>
</dbReference>
<evidence type="ECO:0000313" key="1">
    <source>
        <dbReference type="EMBL" id="VEN34869.1"/>
    </source>
</evidence>
<sequence length="76" mass="8894">RSSRSRVRRWPPDQSVLCGSTPGRLLRRAKPSERHSRVIPLDTRPTRSLFLDRFPLPVSQFPVFLDWCLCCASGWW</sequence>
<accession>A0A653BHI9</accession>
<dbReference type="AlphaFoldDB" id="A0A653BHI9"/>
<organism evidence="1 2">
    <name type="scientific">Callosobruchus maculatus</name>
    <name type="common">Southern cowpea weevil</name>
    <name type="synonym">Pulse bruchid</name>
    <dbReference type="NCBI Taxonomy" id="64391"/>
    <lineage>
        <taxon>Eukaryota</taxon>
        <taxon>Metazoa</taxon>
        <taxon>Ecdysozoa</taxon>
        <taxon>Arthropoda</taxon>
        <taxon>Hexapoda</taxon>
        <taxon>Insecta</taxon>
        <taxon>Pterygota</taxon>
        <taxon>Neoptera</taxon>
        <taxon>Endopterygota</taxon>
        <taxon>Coleoptera</taxon>
        <taxon>Polyphaga</taxon>
        <taxon>Cucujiformia</taxon>
        <taxon>Chrysomeloidea</taxon>
        <taxon>Chrysomelidae</taxon>
        <taxon>Bruchinae</taxon>
        <taxon>Bruchini</taxon>
        <taxon>Callosobruchus</taxon>
    </lineage>
</organism>
<dbReference type="EMBL" id="CAACVG010001048">
    <property type="protein sequence ID" value="VEN34869.1"/>
    <property type="molecule type" value="Genomic_DNA"/>
</dbReference>
<proteinExistence type="predicted"/>
<evidence type="ECO:0000313" key="2">
    <source>
        <dbReference type="Proteomes" id="UP000410492"/>
    </source>
</evidence>
<feature type="non-terminal residue" evidence="1">
    <location>
        <position position="1"/>
    </location>
</feature>
<gene>
    <name evidence="1" type="ORF">CALMAC_LOCUS932</name>
</gene>
<reference evidence="1 2" key="1">
    <citation type="submission" date="2019-01" db="EMBL/GenBank/DDBJ databases">
        <authorList>
            <person name="Sayadi A."/>
        </authorList>
    </citation>
    <scope>NUCLEOTIDE SEQUENCE [LARGE SCALE GENOMIC DNA]</scope>
</reference>
<name>A0A653BHI9_CALMS</name>
<keyword evidence="2" id="KW-1185">Reference proteome</keyword>
<protein>
    <submittedName>
        <fullName evidence="1">Uncharacterized protein</fullName>
    </submittedName>
</protein>